<dbReference type="AlphaFoldDB" id="A0A1W1XHL6"/>
<dbReference type="InterPro" id="IPR027417">
    <property type="entry name" value="P-loop_NTPase"/>
</dbReference>
<sequence>MLATLGLTINVVKHSHQDVEQEPPHKDSARFRRASAQEVLLATPYRYAVMREHPAALLADLRARLSPANLTLGVEGYTDTPMPRGLDLPGAIALACDVSPPYCMLPVWPPDQPEQIALLITRQLQQC</sequence>
<dbReference type="Gene3D" id="3.40.50.300">
    <property type="entry name" value="P-loop containing nucleotide triphosphate hydrolases"/>
    <property type="match status" value="1"/>
</dbReference>
<accession>A0A1W1XHL6</accession>
<organism evidence="2 3">
    <name type="scientific">Andreprevotia lacus DSM 23236</name>
    <dbReference type="NCBI Taxonomy" id="1121001"/>
    <lineage>
        <taxon>Bacteria</taxon>
        <taxon>Pseudomonadati</taxon>
        <taxon>Pseudomonadota</taxon>
        <taxon>Betaproteobacteria</taxon>
        <taxon>Neisseriales</taxon>
        <taxon>Chitinibacteraceae</taxon>
        <taxon>Andreprevotia</taxon>
    </lineage>
</organism>
<evidence type="ECO:0000259" key="1">
    <source>
        <dbReference type="Pfam" id="PF03205"/>
    </source>
</evidence>
<evidence type="ECO:0000313" key="3">
    <source>
        <dbReference type="Proteomes" id="UP000192761"/>
    </source>
</evidence>
<dbReference type="Pfam" id="PF03205">
    <property type="entry name" value="MobB"/>
    <property type="match status" value="1"/>
</dbReference>
<name>A0A1W1XHL6_9NEIS</name>
<dbReference type="EMBL" id="FWXD01000007">
    <property type="protein sequence ID" value="SMC23001.1"/>
    <property type="molecule type" value="Genomic_DNA"/>
</dbReference>
<proteinExistence type="predicted"/>
<dbReference type="InterPro" id="IPR004435">
    <property type="entry name" value="MobB_dom"/>
</dbReference>
<evidence type="ECO:0000313" key="2">
    <source>
        <dbReference type="EMBL" id="SMC23001.1"/>
    </source>
</evidence>
<feature type="domain" description="Molybdopterin-guanine dinucleotide biosynthesis protein B (MobB)" evidence="1">
    <location>
        <begin position="2"/>
        <end position="84"/>
    </location>
</feature>
<gene>
    <name evidence="2" type="ORF">SAMN02745857_01514</name>
</gene>
<dbReference type="GO" id="GO:0005525">
    <property type="term" value="F:GTP binding"/>
    <property type="evidence" value="ECO:0007669"/>
    <property type="project" value="InterPro"/>
</dbReference>
<dbReference type="STRING" id="1121001.SAMN02745857_01514"/>
<keyword evidence="3" id="KW-1185">Reference proteome</keyword>
<dbReference type="Proteomes" id="UP000192761">
    <property type="component" value="Unassembled WGS sequence"/>
</dbReference>
<dbReference type="GO" id="GO:0006777">
    <property type="term" value="P:Mo-molybdopterin cofactor biosynthetic process"/>
    <property type="evidence" value="ECO:0007669"/>
    <property type="project" value="InterPro"/>
</dbReference>
<reference evidence="2 3" key="1">
    <citation type="submission" date="2017-04" db="EMBL/GenBank/DDBJ databases">
        <authorList>
            <person name="Afonso C.L."/>
            <person name="Miller P.J."/>
            <person name="Scott M.A."/>
            <person name="Spackman E."/>
            <person name="Goraichik I."/>
            <person name="Dimitrov K.M."/>
            <person name="Suarez D.L."/>
            <person name="Swayne D.E."/>
        </authorList>
    </citation>
    <scope>NUCLEOTIDE SEQUENCE [LARGE SCALE GENOMIC DNA]</scope>
    <source>
        <strain evidence="2 3">DSM 23236</strain>
    </source>
</reference>
<protein>
    <submittedName>
        <fullName evidence="2">Molybdopterin-guanine dinucleotide biosynthesis protein B</fullName>
    </submittedName>
</protein>